<keyword evidence="2 6" id="KW-0812">Transmembrane</keyword>
<feature type="transmembrane region" description="Helical" evidence="6">
    <location>
        <begin position="323"/>
        <end position="343"/>
    </location>
</feature>
<proteinExistence type="predicted"/>
<dbReference type="GeneID" id="19274515"/>
<dbReference type="GO" id="GO:0022857">
    <property type="term" value="F:transmembrane transporter activity"/>
    <property type="evidence" value="ECO:0007669"/>
    <property type="project" value="InterPro"/>
</dbReference>
<evidence type="ECO:0000256" key="1">
    <source>
        <dbReference type="ARBA" id="ARBA00004141"/>
    </source>
</evidence>
<dbReference type="eggNOG" id="KOG3098">
    <property type="taxonomic scope" value="Eukaryota"/>
</dbReference>
<feature type="transmembrane region" description="Helical" evidence="6">
    <location>
        <begin position="124"/>
        <end position="149"/>
    </location>
</feature>
<sequence>MNSSNKNSDPGSPRVEELRADKPSRRCTWNLRSVSSQVLLVSATASCTIGSFNALQGLGGAGQEQPYVANAATAINFALMGIVCLLGGPLVNKIGTKWCLAIGTIGDPIFAAALYQNTRFGTQWFLIFAAVFRGACSGLFWATEGFIIIGYPREQWRGRSITTWVAFKELGSVISASINLGLSAKDNKSGHVGYDVYYVTIAIMCLGLPIALLISPTRNVFHRDGTPVADDKTSGGKMTSYKEQYSQLFSQFKRKDVLLFIPYACFAYFYYSFAHTYVTKHFSVRGRALVSLLTAVASVIGSALVAIVSDISGLKRRGSTLKLFLATVLVLVLCAASWGYFAYNALRPPAHKLDWLDAGYGKTAASVALLFLAMQSAQTYLYWNASQISETFEDNAHLAGVVRGIESLGQSVAYGINASNTAPVVSVSINLALLVIGGGCLLMLVARNGGRRR</sequence>
<comment type="subcellular location">
    <subcellularLocation>
        <location evidence="1">Membrane</location>
        <topology evidence="1">Multi-pass membrane protein</topology>
    </subcellularLocation>
</comment>
<gene>
    <name evidence="7" type="ORF">PFICI_09502</name>
</gene>
<dbReference type="InterPro" id="IPR036259">
    <property type="entry name" value="MFS_trans_sf"/>
</dbReference>
<dbReference type="PANTHER" id="PTHR23294">
    <property type="entry name" value="ET TRANSLATION PRODUCT-RELATED"/>
    <property type="match status" value="1"/>
</dbReference>
<feature type="transmembrane region" description="Helical" evidence="6">
    <location>
        <begin position="161"/>
        <end position="184"/>
    </location>
</feature>
<dbReference type="InterPro" id="IPR051617">
    <property type="entry name" value="UNC-93-like_regulator"/>
</dbReference>
<name>W3X0T5_PESFW</name>
<dbReference type="AlphaFoldDB" id="W3X0T5"/>
<protein>
    <recommendedName>
        <fullName evidence="9">Major facilitator superfamily (MFS) profile domain-containing protein</fullName>
    </recommendedName>
</protein>
<dbReference type="GO" id="GO:0016020">
    <property type="term" value="C:membrane"/>
    <property type="evidence" value="ECO:0007669"/>
    <property type="project" value="UniProtKB-SubCell"/>
</dbReference>
<dbReference type="InterPro" id="IPR011701">
    <property type="entry name" value="MFS"/>
</dbReference>
<feature type="transmembrane region" description="Helical" evidence="6">
    <location>
        <begin position="98"/>
        <end position="118"/>
    </location>
</feature>
<dbReference type="Pfam" id="PF07690">
    <property type="entry name" value="MFS_1"/>
    <property type="match status" value="1"/>
</dbReference>
<feature type="transmembrane region" description="Helical" evidence="6">
    <location>
        <begin position="196"/>
        <end position="214"/>
    </location>
</feature>
<dbReference type="PANTHER" id="PTHR23294:SF19">
    <property type="entry name" value="DUF895 DOMAIN MEMBRANE PROTEIN-RELATED"/>
    <property type="match status" value="1"/>
</dbReference>
<dbReference type="InParanoid" id="W3X0T5"/>
<dbReference type="RefSeq" id="XP_007836274.1">
    <property type="nucleotide sequence ID" value="XM_007838083.1"/>
</dbReference>
<dbReference type="EMBL" id="KI912114">
    <property type="protein sequence ID" value="ETS79649.1"/>
    <property type="molecule type" value="Genomic_DNA"/>
</dbReference>
<feature type="compositionally biased region" description="Polar residues" evidence="5">
    <location>
        <begin position="1"/>
        <end position="10"/>
    </location>
</feature>
<keyword evidence="8" id="KW-1185">Reference proteome</keyword>
<dbReference type="Proteomes" id="UP000030651">
    <property type="component" value="Unassembled WGS sequence"/>
</dbReference>
<evidence type="ECO:0000313" key="7">
    <source>
        <dbReference type="EMBL" id="ETS79649.1"/>
    </source>
</evidence>
<dbReference type="Gene3D" id="1.20.1250.20">
    <property type="entry name" value="MFS general substrate transporter like domains"/>
    <property type="match status" value="1"/>
</dbReference>
<reference evidence="8" key="1">
    <citation type="journal article" date="2015" name="BMC Genomics">
        <title>Genomic and transcriptomic analysis of the endophytic fungus Pestalotiopsis fici reveals its lifestyle and high potential for synthesis of natural products.</title>
        <authorList>
            <person name="Wang X."/>
            <person name="Zhang X."/>
            <person name="Liu L."/>
            <person name="Xiang M."/>
            <person name="Wang W."/>
            <person name="Sun X."/>
            <person name="Che Y."/>
            <person name="Guo L."/>
            <person name="Liu G."/>
            <person name="Guo L."/>
            <person name="Wang C."/>
            <person name="Yin W.B."/>
            <person name="Stadler M."/>
            <person name="Zhang X."/>
            <person name="Liu X."/>
        </authorList>
    </citation>
    <scope>NUCLEOTIDE SEQUENCE [LARGE SCALE GENOMIC DNA]</scope>
    <source>
        <strain evidence="8">W106-1 / CGMCC3.15140</strain>
    </source>
</reference>
<feature type="transmembrane region" description="Helical" evidence="6">
    <location>
        <begin position="257"/>
        <end position="277"/>
    </location>
</feature>
<evidence type="ECO:0000256" key="2">
    <source>
        <dbReference type="ARBA" id="ARBA00022692"/>
    </source>
</evidence>
<dbReference type="HOGENOM" id="CLU_030884_2_0_1"/>
<feature type="transmembrane region" description="Helical" evidence="6">
    <location>
        <begin position="422"/>
        <end position="446"/>
    </location>
</feature>
<feature type="region of interest" description="Disordered" evidence="5">
    <location>
        <begin position="1"/>
        <end position="20"/>
    </location>
</feature>
<evidence type="ECO:0000256" key="3">
    <source>
        <dbReference type="ARBA" id="ARBA00022989"/>
    </source>
</evidence>
<dbReference type="OrthoDB" id="196103at2759"/>
<evidence type="ECO:0000256" key="4">
    <source>
        <dbReference type="ARBA" id="ARBA00023136"/>
    </source>
</evidence>
<organism evidence="7 8">
    <name type="scientific">Pestalotiopsis fici (strain W106-1 / CGMCC3.15140)</name>
    <dbReference type="NCBI Taxonomy" id="1229662"/>
    <lineage>
        <taxon>Eukaryota</taxon>
        <taxon>Fungi</taxon>
        <taxon>Dikarya</taxon>
        <taxon>Ascomycota</taxon>
        <taxon>Pezizomycotina</taxon>
        <taxon>Sordariomycetes</taxon>
        <taxon>Xylariomycetidae</taxon>
        <taxon>Amphisphaeriales</taxon>
        <taxon>Sporocadaceae</taxon>
        <taxon>Pestalotiopsis</taxon>
    </lineage>
</organism>
<evidence type="ECO:0000313" key="8">
    <source>
        <dbReference type="Proteomes" id="UP000030651"/>
    </source>
</evidence>
<dbReference type="KEGG" id="pfy:PFICI_09502"/>
<accession>W3X0T5</accession>
<keyword evidence="4 6" id="KW-0472">Membrane</keyword>
<keyword evidence="3 6" id="KW-1133">Transmembrane helix</keyword>
<evidence type="ECO:0000256" key="5">
    <source>
        <dbReference type="SAM" id="MobiDB-lite"/>
    </source>
</evidence>
<feature type="transmembrane region" description="Helical" evidence="6">
    <location>
        <begin position="67"/>
        <end position="86"/>
    </location>
</feature>
<feature type="transmembrane region" description="Helical" evidence="6">
    <location>
        <begin position="289"/>
        <end position="311"/>
    </location>
</feature>
<dbReference type="SUPFAM" id="SSF103473">
    <property type="entry name" value="MFS general substrate transporter"/>
    <property type="match status" value="1"/>
</dbReference>
<evidence type="ECO:0000256" key="6">
    <source>
        <dbReference type="SAM" id="Phobius"/>
    </source>
</evidence>
<evidence type="ECO:0008006" key="9">
    <source>
        <dbReference type="Google" id="ProtNLM"/>
    </source>
</evidence>